<feature type="domain" description="FAD-binding FR-type" evidence="14">
    <location>
        <begin position="331"/>
        <end position="495"/>
    </location>
</feature>
<feature type="transmembrane region" description="Helical" evidence="13">
    <location>
        <begin position="149"/>
        <end position="167"/>
    </location>
</feature>
<protein>
    <recommendedName>
        <fullName evidence="3">ferric-chelate reductase (NADPH)</fullName>
        <ecNumber evidence="3">1.16.1.9</ecNumber>
    </recommendedName>
</protein>
<sequence>MDSRSQGEPTLALTATPASSQIQDAASTILGAQTTAPTPSSTISPYNTGLNGVNQPNNMLFTDILWWTLGIMGFIMLLIRIGSLAWAKLRLVAAMSQPGHKQEYWKQSQWHRMPGLKRGLIYAPLWKKRHNREIRLSSAVNMGTLPSRLHALILFIYLASNVAYMFVLDWKNENKYALCAEVRGRSGTLSVVNMVPLIIFAGRNNPLIGLLNVSFDTYNLLHRWIGRISVAEVIVHFIAWAVVQVADNGWAGVRHRILYDPFITSGTVGVAAMALLFVLAFSPLRHAFYETFLNGHILLALIAFVCTYIHCVTATVHGGLPQIPWVLAIMALWFADRAARMLRLVYANWSSRGFTEAIIEPMPGEAVRVTMHLPRFVDVKPGQHAYLRFAGANFWENHPFSIAWYEHRYRRDDHILPISEKDKFPPSSSHSTSSSSSLLARRHAVGTTVSFIIGAHTGMTRKLYNKALAAANQTHGRALTMRAAFEGPYAGHHSMDSYGHCVLVAGATGITHQISYLRHLIEGYNAGTVATRRVTLVWIVRDYAVLEWARPWMDQILRLPNRKEILQIRLFVTRPRAASQVVSNSTTVQMFPGRPNIPMLLAKEVADQMGAMCVSVCGPGGLADDVRDAVRQVQSHNTVVDFVEESFTW</sequence>
<dbReference type="SUPFAM" id="SSF63380">
    <property type="entry name" value="Riboflavin synthase domain-like"/>
    <property type="match status" value="1"/>
</dbReference>
<gene>
    <name evidence="15" type="ORF">VTJ49DRAFT_6826</name>
</gene>
<keyword evidence="5" id="KW-1003">Cell membrane</keyword>
<accession>A0ABR3VQD9</accession>
<evidence type="ECO:0000259" key="14">
    <source>
        <dbReference type="PROSITE" id="PS51384"/>
    </source>
</evidence>
<organism evidence="15 16">
    <name type="scientific">Humicola insolens</name>
    <name type="common">Soft-rot fungus</name>
    <dbReference type="NCBI Taxonomy" id="85995"/>
    <lineage>
        <taxon>Eukaryota</taxon>
        <taxon>Fungi</taxon>
        <taxon>Dikarya</taxon>
        <taxon>Ascomycota</taxon>
        <taxon>Pezizomycotina</taxon>
        <taxon>Sordariomycetes</taxon>
        <taxon>Sordariomycetidae</taxon>
        <taxon>Sordariales</taxon>
        <taxon>Chaetomiaceae</taxon>
        <taxon>Mycothermus</taxon>
    </lineage>
</organism>
<dbReference type="Pfam" id="PF08030">
    <property type="entry name" value="NAD_binding_6"/>
    <property type="match status" value="1"/>
</dbReference>
<name>A0ABR3VQD9_HUMIN</name>
<dbReference type="InterPro" id="IPR013121">
    <property type="entry name" value="Fe_red_NAD-bd_6"/>
</dbReference>
<evidence type="ECO:0000256" key="2">
    <source>
        <dbReference type="ARBA" id="ARBA00006278"/>
    </source>
</evidence>
<comment type="subcellular location">
    <subcellularLocation>
        <location evidence="1">Cell membrane</location>
        <topology evidence="1">Multi-pass membrane protein</topology>
    </subcellularLocation>
</comment>
<evidence type="ECO:0000256" key="11">
    <source>
        <dbReference type="ARBA" id="ARBA00023136"/>
    </source>
</evidence>
<evidence type="ECO:0000256" key="3">
    <source>
        <dbReference type="ARBA" id="ARBA00012668"/>
    </source>
</evidence>
<dbReference type="Pfam" id="PF08022">
    <property type="entry name" value="FAD_binding_8"/>
    <property type="match status" value="1"/>
</dbReference>
<dbReference type="InterPro" id="IPR013112">
    <property type="entry name" value="FAD-bd_8"/>
</dbReference>
<dbReference type="SFLD" id="SFLDS00052">
    <property type="entry name" value="Ferric_Reductase_Domain"/>
    <property type="match status" value="1"/>
</dbReference>
<evidence type="ECO:0000256" key="12">
    <source>
        <dbReference type="ARBA" id="ARBA00048483"/>
    </source>
</evidence>
<comment type="catalytic activity">
    <reaction evidence="12">
        <text>2 a Fe(II)-siderophore + NADP(+) + H(+) = 2 a Fe(III)-siderophore + NADPH</text>
        <dbReference type="Rhea" id="RHEA:28795"/>
        <dbReference type="Rhea" id="RHEA-COMP:11342"/>
        <dbReference type="Rhea" id="RHEA-COMP:11344"/>
        <dbReference type="ChEBI" id="CHEBI:15378"/>
        <dbReference type="ChEBI" id="CHEBI:29033"/>
        <dbReference type="ChEBI" id="CHEBI:29034"/>
        <dbReference type="ChEBI" id="CHEBI:57783"/>
        <dbReference type="ChEBI" id="CHEBI:58349"/>
        <dbReference type="EC" id="1.16.1.9"/>
    </reaction>
</comment>
<evidence type="ECO:0000256" key="6">
    <source>
        <dbReference type="ARBA" id="ARBA00022692"/>
    </source>
</evidence>
<dbReference type="SUPFAM" id="SSF52343">
    <property type="entry name" value="Ferredoxin reductase-like, C-terminal NADP-linked domain"/>
    <property type="match status" value="1"/>
</dbReference>
<feature type="transmembrane region" description="Helical" evidence="13">
    <location>
        <begin position="263"/>
        <end position="284"/>
    </location>
</feature>
<dbReference type="Gene3D" id="3.40.50.80">
    <property type="entry name" value="Nucleotide-binding domain of ferredoxin-NADP reductase (FNR) module"/>
    <property type="match status" value="1"/>
</dbReference>
<dbReference type="InterPro" id="IPR017938">
    <property type="entry name" value="Riboflavin_synthase-like_b-brl"/>
</dbReference>
<keyword evidence="11 13" id="KW-0472">Membrane</keyword>
<evidence type="ECO:0000256" key="9">
    <source>
        <dbReference type="ARBA" id="ARBA00023002"/>
    </source>
</evidence>
<evidence type="ECO:0000256" key="8">
    <source>
        <dbReference type="ARBA" id="ARBA00022989"/>
    </source>
</evidence>
<comment type="caution">
    <text evidence="15">The sequence shown here is derived from an EMBL/GenBank/DDBJ whole genome shotgun (WGS) entry which is preliminary data.</text>
</comment>
<keyword evidence="6 13" id="KW-0812">Transmembrane</keyword>
<evidence type="ECO:0000313" key="15">
    <source>
        <dbReference type="EMBL" id="KAL1843883.1"/>
    </source>
</evidence>
<feature type="transmembrane region" description="Helical" evidence="13">
    <location>
        <begin position="296"/>
        <end position="316"/>
    </location>
</feature>
<keyword evidence="4" id="KW-0813">Transport</keyword>
<dbReference type="InterPro" id="IPR017927">
    <property type="entry name" value="FAD-bd_FR_type"/>
</dbReference>
<reference evidence="15 16" key="1">
    <citation type="journal article" date="2024" name="Commun. Biol.">
        <title>Comparative genomic analysis of thermophilic fungi reveals convergent evolutionary adaptations and gene losses.</title>
        <authorList>
            <person name="Steindorff A.S."/>
            <person name="Aguilar-Pontes M.V."/>
            <person name="Robinson A.J."/>
            <person name="Andreopoulos B."/>
            <person name="LaButti K."/>
            <person name="Kuo A."/>
            <person name="Mondo S."/>
            <person name="Riley R."/>
            <person name="Otillar R."/>
            <person name="Haridas S."/>
            <person name="Lipzen A."/>
            <person name="Grimwood J."/>
            <person name="Schmutz J."/>
            <person name="Clum A."/>
            <person name="Reid I.D."/>
            <person name="Moisan M.C."/>
            <person name="Butler G."/>
            <person name="Nguyen T.T.M."/>
            <person name="Dewar K."/>
            <person name="Conant G."/>
            <person name="Drula E."/>
            <person name="Henrissat B."/>
            <person name="Hansel C."/>
            <person name="Singer S."/>
            <person name="Hutchinson M.I."/>
            <person name="de Vries R.P."/>
            <person name="Natvig D.O."/>
            <person name="Powell A.J."/>
            <person name="Tsang A."/>
            <person name="Grigoriev I.V."/>
        </authorList>
    </citation>
    <scope>NUCLEOTIDE SEQUENCE [LARGE SCALE GENOMIC DNA]</scope>
    <source>
        <strain evidence="15 16">CBS 620.91</strain>
    </source>
</reference>
<dbReference type="InterPro" id="IPR039261">
    <property type="entry name" value="FNR_nucleotide-bd"/>
</dbReference>
<keyword evidence="8 13" id="KW-1133">Transmembrane helix</keyword>
<evidence type="ECO:0000256" key="5">
    <source>
        <dbReference type="ARBA" id="ARBA00022475"/>
    </source>
</evidence>
<dbReference type="CDD" id="cd06186">
    <property type="entry name" value="NOX_Duox_like_FAD_NADP"/>
    <property type="match status" value="1"/>
</dbReference>
<evidence type="ECO:0000256" key="10">
    <source>
        <dbReference type="ARBA" id="ARBA00023065"/>
    </source>
</evidence>
<keyword evidence="7" id="KW-0249">Electron transport</keyword>
<keyword evidence="9" id="KW-0560">Oxidoreductase</keyword>
<evidence type="ECO:0000256" key="7">
    <source>
        <dbReference type="ARBA" id="ARBA00022982"/>
    </source>
</evidence>
<evidence type="ECO:0000256" key="13">
    <source>
        <dbReference type="SAM" id="Phobius"/>
    </source>
</evidence>
<proteinExistence type="inferred from homology"/>
<dbReference type="PANTHER" id="PTHR32361">
    <property type="entry name" value="FERRIC/CUPRIC REDUCTASE TRANSMEMBRANE COMPONENT"/>
    <property type="match status" value="1"/>
</dbReference>
<evidence type="ECO:0000313" key="16">
    <source>
        <dbReference type="Proteomes" id="UP001583172"/>
    </source>
</evidence>
<keyword evidence="16" id="KW-1185">Reference proteome</keyword>
<dbReference type="Pfam" id="PF01794">
    <property type="entry name" value="Ferric_reduct"/>
    <property type="match status" value="1"/>
</dbReference>
<dbReference type="EMBL" id="JAZGSY010000007">
    <property type="protein sequence ID" value="KAL1843883.1"/>
    <property type="molecule type" value="Genomic_DNA"/>
</dbReference>
<feature type="transmembrane region" description="Helical" evidence="13">
    <location>
        <begin position="224"/>
        <end position="243"/>
    </location>
</feature>
<keyword evidence="10" id="KW-0406">Ion transport</keyword>
<comment type="similarity">
    <text evidence="2">Belongs to the ferric reductase (FRE) family.</text>
</comment>
<evidence type="ECO:0000256" key="4">
    <source>
        <dbReference type="ARBA" id="ARBA00022448"/>
    </source>
</evidence>
<dbReference type="InterPro" id="IPR051410">
    <property type="entry name" value="Ferric/Cupric_Reductase"/>
</dbReference>
<evidence type="ECO:0000256" key="1">
    <source>
        <dbReference type="ARBA" id="ARBA00004651"/>
    </source>
</evidence>
<dbReference type="InterPro" id="IPR013130">
    <property type="entry name" value="Fe3_Rdtase_TM_dom"/>
</dbReference>
<feature type="transmembrane region" description="Helical" evidence="13">
    <location>
        <begin position="64"/>
        <end position="87"/>
    </location>
</feature>
<dbReference type="PANTHER" id="PTHR32361:SF12">
    <property type="entry name" value="PUTATIVE (AFU_ORTHOLOGUE AFUA_1G14340)-RELATED"/>
    <property type="match status" value="1"/>
</dbReference>
<dbReference type="PROSITE" id="PS51384">
    <property type="entry name" value="FAD_FR"/>
    <property type="match status" value="1"/>
</dbReference>
<dbReference type="Proteomes" id="UP001583172">
    <property type="component" value="Unassembled WGS sequence"/>
</dbReference>
<feature type="transmembrane region" description="Helical" evidence="13">
    <location>
        <begin position="187"/>
        <end position="203"/>
    </location>
</feature>
<dbReference type="EC" id="1.16.1.9" evidence="3"/>
<dbReference type="SFLD" id="SFLDG01168">
    <property type="entry name" value="Ferric_reductase_subgroup_(FRE"/>
    <property type="match status" value="1"/>
</dbReference>